<evidence type="ECO:0000313" key="3">
    <source>
        <dbReference type="Proteomes" id="UP000234935"/>
    </source>
</evidence>
<keyword evidence="1" id="KW-1133">Transmembrane helix</keyword>
<evidence type="ECO:0000313" key="2">
    <source>
        <dbReference type="EMBL" id="PLS27906.1"/>
    </source>
</evidence>
<name>A0A2N5J115_9BIFI</name>
<dbReference type="Proteomes" id="UP000234935">
    <property type="component" value="Unassembled WGS sequence"/>
</dbReference>
<reference evidence="2 3" key="1">
    <citation type="submission" date="2017-07" db="EMBL/GenBank/DDBJ databases">
        <title>Bifidobacterium novel species.</title>
        <authorList>
            <person name="Lugli G.A."/>
            <person name="Milani C."/>
            <person name="Duranti S."/>
            <person name="Mangifesta M."/>
        </authorList>
    </citation>
    <scope>NUCLEOTIDE SEQUENCE [LARGE SCALE GENOMIC DNA]</scope>
    <source>
        <strain evidence="3">Goo31D</strain>
    </source>
</reference>
<keyword evidence="3" id="KW-1185">Reference proteome</keyword>
<evidence type="ECO:0000256" key="1">
    <source>
        <dbReference type="SAM" id="Phobius"/>
    </source>
</evidence>
<dbReference type="RefSeq" id="WP_026645192.1">
    <property type="nucleotide sequence ID" value="NZ_NMYC01000001.1"/>
</dbReference>
<comment type="caution">
    <text evidence="2">The sequence shown here is derived from an EMBL/GenBank/DDBJ whole genome shotgun (WGS) entry which is preliminary data.</text>
</comment>
<dbReference type="AlphaFoldDB" id="A0A2N5J115"/>
<dbReference type="EMBL" id="NMYC01000001">
    <property type="protein sequence ID" value="PLS27906.1"/>
    <property type="molecule type" value="Genomic_DNA"/>
</dbReference>
<accession>A0A2N5J115</accession>
<dbReference type="OrthoDB" id="3239890at2"/>
<proteinExistence type="predicted"/>
<keyword evidence="1" id="KW-0812">Transmembrane</keyword>
<keyword evidence="1" id="KW-0472">Membrane</keyword>
<organism evidence="2 3">
    <name type="scientific">Bifidobacterium anseris</name>
    <dbReference type="NCBI Taxonomy" id="2020963"/>
    <lineage>
        <taxon>Bacteria</taxon>
        <taxon>Bacillati</taxon>
        <taxon>Actinomycetota</taxon>
        <taxon>Actinomycetes</taxon>
        <taxon>Bifidobacteriales</taxon>
        <taxon>Bifidobacteriaceae</taxon>
        <taxon>Bifidobacterium</taxon>
    </lineage>
</organism>
<protein>
    <submittedName>
        <fullName evidence="2">Uncharacterized protein</fullName>
    </submittedName>
</protein>
<feature type="transmembrane region" description="Helical" evidence="1">
    <location>
        <begin position="55"/>
        <end position="78"/>
    </location>
</feature>
<feature type="transmembrane region" description="Helical" evidence="1">
    <location>
        <begin position="12"/>
        <end position="35"/>
    </location>
</feature>
<gene>
    <name evidence="2" type="ORF">CGZ88_0068</name>
</gene>
<sequence>MHSDISHEQLYAEYGSLLTITQVIAALGVLAFGTVETYMAYRFFSTHSEQSSGLAMVWIRVALYPLFALIIAIILQLLKGLWK</sequence>